<evidence type="ECO:0000256" key="1">
    <source>
        <dbReference type="SAM" id="SignalP"/>
    </source>
</evidence>
<evidence type="ECO:0008006" key="4">
    <source>
        <dbReference type="Google" id="ProtNLM"/>
    </source>
</evidence>
<name>A0A1G9U903_9HYPH</name>
<protein>
    <recommendedName>
        <fullName evidence="4">Invasion protein IalB, involved in pathogenesis</fullName>
    </recommendedName>
</protein>
<evidence type="ECO:0000313" key="2">
    <source>
        <dbReference type="EMBL" id="SDM56457.1"/>
    </source>
</evidence>
<feature type="signal peptide" evidence="1">
    <location>
        <begin position="1"/>
        <end position="18"/>
    </location>
</feature>
<dbReference type="EMBL" id="FNHS01000002">
    <property type="protein sequence ID" value="SDM56457.1"/>
    <property type="molecule type" value="Genomic_DNA"/>
</dbReference>
<keyword evidence="1" id="KW-0732">Signal</keyword>
<accession>A0A1G9U903</accession>
<dbReference type="STRING" id="582672.SAMN05216360_102455"/>
<organism evidence="2 3">
    <name type="scientific">Methylobacterium phyllostachyos</name>
    <dbReference type="NCBI Taxonomy" id="582672"/>
    <lineage>
        <taxon>Bacteria</taxon>
        <taxon>Pseudomonadati</taxon>
        <taxon>Pseudomonadota</taxon>
        <taxon>Alphaproteobacteria</taxon>
        <taxon>Hyphomicrobiales</taxon>
        <taxon>Methylobacteriaceae</taxon>
        <taxon>Methylobacterium</taxon>
    </lineage>
</organism>
<dbReference type="OrthoDB" id="7989961at2"/>
<dbReference type="RefSeq" id="WP_091713776.1">
    <property type="nucleotide sequence ID" value="NZ_FNHS01000002.1"/>
</dbReference>
<dbReference type="AlphaFoldDB" id="A0A1G9U903"/>
<evidence type="ECO:0000313" key="3">
    <source>
        <dbReference type="Proteomes" id="UP000198704"/>
    </source>
</evidence>
<reference evidence="3" key="1">
    <citation type="submission" date="2016-10" db="EMBL/GenBank/DDBJ databases">
        <authorList>
            <person name="Varghese N."/>
            <person name="Submissions S."/>
        </authorList>
    </citation>
    <scope>NUCLEOTIDE SEQUENCE [LARGE SCALE GENOMIC DNA]</scope>
    <source>
        <strain evidence="3">BL47</strain>
    </source>
</reference>
<keyword evidence="3" id="KW-1185">Reference proteome</keyword>
<sequence length="171" mass="17932">MRVPIALALTLAAVTAAAAEQSKDEAVVIGPWKVEAVTKGQKFERCTMTRTTDDNVEVEFARDAAGLDLTMSSPKWKLGRGKSYPVELAAGSSVLQATVAASGNAVSLPVKDERFLKSLKLADALDVKGEGATIKVALDKSAAGLDRLEACYAKNGSATETNPFVPPKAKP</sequence>
<gene>
    <name evidence="2" type="ORF">SAMN05216360_102455</name>
</gene>
<proteinExistence type="predicted"/>
<feature type="chain" id="PRO_5011678733" description="Invasion protein IalB, involved in pathogenesis" evidence="1">
    <location>
        <begin position="19"/>
        <end position="171"/>
    </location>
</feature>
<dbReference type="Proteomes" id="UP000198704">
    <property type="component" value="Unassembled WGS sequence"/>
</dbReference>